<dbReference type="EMBL" id="JAODUO010001952">
    <property type="protein sequence ID" value="KAK2156623.1"/>
    <property type="molecule type" value="Genomic_DNA"/>
</dbReference>
<keyword evidence="5" id="KW-1185">Reference proteome</keyword>
<dbReference type="Gene3D" id="1.25.10.10">
    <property type="entry name" value="Leucine-rich Repeat Variant"/>
    <property type="match status" value="1"/>
</dbReference>
<organism evidence="4 5">
    <name type="scientific">Ridgeia piscesae</name>
    <name type="common">Tubeworm</name>
    <dbReference type="NCBI Taxonomy" id="27915"/>
    <lineage>
        <taxon>Eukaryota</taxon>
        <taxon>Metazoa</taxon>
        <taxon>Spiralia</taxon>
        <taxon>Lophotrochozoa</taxon>
        <taxon>Annelida</taxon>
        <taxon>Polychaeta</taxon>
        <taxon>Sedentaria</taxon>
        <taxon>Canalipalpata</taxon>
        <taxon>Sabellida</taxon>
        <taxon>Siboglinidae</taxon>
        <taxon>Ridgeia</taxon>
    </lineage>
</organism>
<dbReference type="InterPro" id="IPR056282">
    <property type="entry name" value="MROH2B-like_N_HEAT"/>
</dbReference>
<dbReference type="GO" id="GO:0005737">
    <property type="term" value="C:cytoplasm"/>
    <property type="evidence" value="ECO:0007669"/>
    <property type="project" value="TreeGrafter"/>
</dbReference>
<keyword evidence="1" id="KW-0677">Repeat</keyword>
<protein>
    <submittedName>
        <fullName evidence="4">Uncharacterized protein</fullName>
    </submittedName>
</protein>
<evidence type="ECO:0000313" key="4">
    <source>
        <dbReference type="EMBL" id="KAK2156623.1"/>
    </source>
</evidence>
<dbReference type="InterPro" id="IPR011989">
    <property type="entry name" value="ARM-like"/>
</dbReference>
<dbReference type="AlphaFoldDB" id="A0AAD9N5X3"/>
<gene>
    <name evidence="4" type="ORF">NP493_1946g00003</name>
</gene>
<dbReference type="PANTHER" id="PTHR23120:SF0">
    <property type="entry name" value="MAESTRO HEAT-LIKE REPEAT FAMILY MEMBER 1"/>
    <property type="match status" value="1"/>
</dbReference>
<evidence type="ECO:0000259" key="2">
    <source>
        <dbReference type="Pfam" id="PF23210"/>
    </source>
</evidence>
<evidence type="ECO:0000256" key="1">
    <source>
        <dbReference type="ARBA" id="ARBA00022737"/>
    </source>
</evidence>
<comment type="caution">
    <text evidence="4">The sequence shown here is derived from an EMBL/GenBank/DDBJ whole genome shotgun (WGS) entry which is preliminary data.</text>
</comment>
<feature type="domain" description="MROH2B-like HEAT-repeats" evidence="2">
    <location>
        <begin position="246"/>
        <end position="723"/>
    </location>
</feature>
<dbReference type="InterPro" id="IPR045206">
    <property type="entry name" value="Maestro_heat-like_prot"/>
</dbReference>
<sequence>MVHALIDAAYDKEPHVQEVICNTLCEVGKKRPNLVLASCHDYLLKHSKLGQGHRTVTLSVMERVVRETPESLDKRQVVDIIKQASSELTASKDVVPVWQSAASGLLVAIGCRHCHEVMAELLHKFQPGVLPHFMVVQTLANLAVANVYDMVPFLKVVLGTTLSVMGMAKQDNMKWIFSSAIAKFSEAIMDYAANVETAPDPSVRKEVYSQEMDAAYDIVFTLWLQSKEVKLKLVVVEALGRMSYIMSRGKLEEQFPRLLPTILSLYRRNIEPYHITLGLSLLLDAVVQNDSSVLSMHMDNLLSVIFPLICQPIDYSVPMTVKNHNEVLRCFAILVVPFSDRLVNYLLQKLEPNNDKTKMAVLAILRHLINSAGPHIEDKQALIMSGLKALLPETSNKVKKVLAQTVIAMAHHNYLEMEGGHLYIKFIVHQCALPSDPQGRRPIDPDYVSNDALRSMCDDVLLLLSTTVDNMQYVLWPYLLECVVPQCYTDAMATVCRTMAHIAGKKREEKAQDYHVDFERQSDIPKPPALIARLMVMAGHPLSGRRRGVHVLTAMKALSPLLHESLVELWDAVIPKLIQYVEDGQQKEEEEEAEWSQKNWEDLLLKLLSKSLEELSDEKWTCDIGRALMEQLSQCTGCAEDKNFLLKCLGVVLRQVTTTLFVQQCLHDAFSQVQHSNNLEREGYAIAAGFAAAAHLDSVLEVIARLDAANRKSSSSLFSFIKVSWMNDSVTLSVVVVNVCRRDIGVTFSVVVIVCRRDIGVTLSIVVVIVCR</sequence>
<dbReference type="Pfam" id="PF23221">
    <property type="entry name" value="HEAT_MROH2B_1st"/>
    <property type="match status" value="1"/>
</dbReference>
<dbReference type="PANTHER" id="PTHR23120">
    <property type="entry name" value="MAESTRO-RELATED HEAT DOMAIN-CONTAINING"/>
    <property type="match status" value="1"/>
</dbReference>
<proteinExistence type="predicted"/>
<evidence type="ECO:0000259" key="3">
    <source>
        <dbReference type="Pfam" id="PF23221"/>
    </source>
</evidence>
<feature type="domain" description="MROH2B-like N-terminal HEAT-repeats" evidence="3">
    <location>
        <begin position="24"/>
        <end position="243"/>
    </location>
</feature>
<accession>A0AAD9N5X3</accession>
<dbReference type="Proteomes" id="UP001209878">
    <property type="component" value="Unassembled WGS sequence"/>
</dbReference>
<dbReference type="InterPro" id="IPR055408">
    <property type="entry name" value="HEAT_MROH2B-like"/>
</dbReference>
<name>A0AAD9N5X3_RIDPI</name>
<dbReference type="Pfam" id="PF23210">
    <property type="entry name" value="HEAT_Maestro_2"/>
    <property type="match status" value="1"/>
</dbReference>
<reference evidence="4" key="1">
    <citation type="journal article" date="2023" name="Mol. Biol. Evol.">
        <title>Third-Generation Sequencing Reveals the Adaptive Role of the Epigenome in Three Deep-Sea Polychaetes.</title>
        <authorList>
            <person name="Perez M."/>
            <person name="Aroh O."/>
            <person name="Sun Y."/>
            <person name="Lan Y."/>
            <person name="Juniper S.K."/>
            <person name="Young C.R."/>
            <person name="Angers B."/>
            <person name="Qian P.Y."/>
        </authorList>
    </citation>
    <scope>NUCLEOTIDE SEQUENCE</scope>
    <source>
        <strain evidence="4">R07B-5</strain>
    </source>
</reference>
<dbReference type="InterPro" id="IPR016024">
    <property type="entry name" value="ARM-type_fold"/>
</dbReference>
<evidence type="ECO:0000313" key="5">
    <source>
        <dbReference type="Proteomes" id="UP001209878"/>
    </source>
</evidence>
<dbReference type="SUPFAM" id="SSF48371">
    <property type="entry name" value="ARM repeat"/>
    <property type="match status" value="1"/>
</dbReference>